<dbReference type="EMBL" id="QSND01000001">
    <property type="protein sequence ID" value="KAA6453512.1"/>
    <property type="molecule type" value="Genomic_DNA"/>
</dbReference>
<reference evidence="1 2" key="1">
    <citation type="submission" date="2018-08" db="EMBL/GenBank/DDBJ databases">
        <title>Bacillus phenotypic plasticity.</title>
        <authorList>
            <person name="Hurtado E."/>
        </authorList>
    </citation>
    <scope>NUCLEOTIDE SEQUENCE [LARGE SCALE GENOMIC DNA]</scope>
    <source>
        <strain evidence="1 2">427</strain>
    </source>
</reference>
<organism evidence="1 2">
    <name type="scientific">Bacillus swezeyi</name>
    <dbReference type="NCBI Taxonomy" id="1925020"/>
    <lineage>
        <taxon>Bacteria</taxon>
        <taxon>Bacillati</taxon>
        <taxon>Bacillota</taxon>
        <taxon>Bacilli</taxon>
        <taxon>Bacillales</taxon>
        <taxon>Bacillaceae</taxon>
        <taxon>Bacillus</taxon>
    </lineage>
</organism>
<evidence type="ECO:0000313" key="2">
    <source>
        <dbReference type="Proteomes" id="UP000324326"/>
    </source>
</evidence>
<dbReference type="Proteomes" id="UP000324326">
    <property type="component" value="Unassembled WGS sequence"/>
</dbReference>
<dbReference type="AlphaFoldDB" id="A0A5M8S5R5"/>
<evidence type="ECO:0000313" key="1">
    <source>
        <dbReference type="EMBL" id="KAA6453512.1"/>
    </source>
</evidence>
<gene>
    <name evidence="1" type="ORF">DX927_04795</name>
</gene>
<dbReference type="RefSeq" id="WP_148956207.1">
    <property type="nucleotide sequence ID" value="NZ_QSND01000001.1"/>
</dbReference>
<proteinExistence type="predicted"/>
<comment type="caution">
    <text evidence="1">The sequence shown here is derived from an EMBL/GenBank/DDBJ whole genome shotgun (WGS) entry which is preliminary data.</text>
</comment>
<protein>
    <submittedName>
        <fullName evidence="1">Uncharacterized protein</fullName>
    </submittedName>
</protein>
<accession>A0A5M8S5R5</accession>
<sequence>MEHIKILGAPIESSYIGLGTWTISGVMWGETDEDKKDISEDQAGIFDFAIKKEIKKHFLVPGNKKSCYNGKGKPHSTTTIKEVPYV</sequence>
<name>A0A5M8S5R5_9BACI</name>